<dbReference type="CDD" id="cd04724">
    <property type="entry name" value="Tryptophan_synthase_alpha"/>
    <property type="match status" value="1"/>
</dbReference>
<feature type="active site" description="Proton acceptor" evidence="8">
    <location>
        <position position="45"/>
    </location>
</feature>
<evidence type="ECO:0000256" key="7">
    <source>
        <dbReference type="ARBA" id="ARBA00049047"/>
    </source>
</evidence>
<keyword evidence="6 8" id="KW-0456">Lyase</keyword>
<comment type="subunit">
    <text evidence="2 8">Tetramer of two alpha and two beta chains.</text>
</comment>
<evidence type="ECO:0000256" key="6">
    <source>
        <dbReference type="ARBA" id="ARBA00023239"/>
    </source>
</evidence>
<keyword evidence="4 8" id="KW-0822">Tryptophan biosynthesis</keyword>
<evidence type="ECO:0000313" key="12">
    <source>
        <dbReference type="Proteomes" id="UP000221222"/>
    </source>
</evidence>
<dbReference type="HAMAP" id="MF_00131">
    <property type="entry name" value="Trp_synth_alpha"/>
    <property type="match status" value="1"/>
</dbReference>
<reference evidence="10 13" key="2">
    <citation type="submission" date="2018-08" db="EMBL/GenBank/DDBJ databases">
        <title>Complete genome of the Arcobacter molluscorum type strain LMG 25693.</title>
        <authorList>
            <person name="Miller W.G."/>
            <person name="Yee E."/>
            <person name="Bono J.L."/>
        </authorList>
    </citation>
    <scope>NUCLEOTIDE SEQUENCE [LARGE SCALE GENOMIC DNA]</scope>
    <source>
        <strain evidence="10 13">CECT 7696</strain>
    </source>
</reference>
<dbReference type="Gene3D" id="3.20.20.70">
    <property type="entry name" value="Aldolase class I"/>
    <property type="match status" value="1"/>
</dbReference>
<sequence length="246" mass="27510">MKKLVGYITASYPENSFTVDLALNMKEAGVDTLELGIPFSDPVADGPVIEKANLLALENNFSLEDLFEVSSKIAPQMDTLWMGYLNPFYHYGMEEFFKKAKDFNIQGEIIPDLPYEEAIAYKELAKKYEQSIISFVAPTHTEERIAKVVKDAQKFIYMVAYAGITGSGKSEDLTQIIKTVKKYSNTPLYIGFGVDEKTCKEKAIGVDGVIVGSAFVKHIVDDSLSYDEKISKITNIAKEIKEKINE</sequence>
<dbReference type="EC" id="4.2.1.20" evidence="8"/>
<dbReference type="PANTHER" id="PTHR43406">
    <property type="entry name" value="TRYPTOPHAN SYNTHASE, ALPHA CHAIN"/>
    <property type="match status" value="1"/>
</dbReference>
<dbReference type="GO" id="GO:0004834">
    <property type="term" value="F:tryptophan synthase activity"/>
    <property type="evidence" value="ECO:0007669"/>
    <property type="project" value="UniProtKB-UniRule"/>
</dbReference>
<evidence type="ECO:0000256" key="2">
    <source>
        <dbReference type="ARBA" id="ARBA00011270"/>
    </source>
</evidence>
<dbReference type="PANTHER" id="PTHR43406:SF1">
    <property type="entry name" value="TRYPTOPHAN SYNTHASE ALPHA CHAIN, CHLOROPLASTIC"/>
    <property type="match status" value="1"/>
</dbReference>
<dbReference type="EMBL" id="NXFY01000028">
    <property type="protein sequence ID" value="PHO16937.1"/>
    <property type="molecule type" value="Genomic_DNA"/>
</dbReference>
<dbReference type="SUPFAM" id="SSF51366">
    <property type="entry name" value="Ribulose-phoshate binding barrel"/>
    <property type="match status" value="1"/>
</dbReference>
<evidence type="ECO:0000256" key="8">
    <source>
        <dbReference type="HAMAP-Rule" id="MF_00131"/>
    </source>
</evidence>
<evidence type="ECO:0000256" key="9">
    <source>
        <dbReference type="RuleBase" id="RU003662"/>
    </source>
</evidence>
<dbReference type="UniPathway" id="UPA00035">
    <property type="reaction ID" value="UER00044"/>
</dbReference>
<keyword evidence="3 8" id="KW-0028">Amino-acid biosynthesis</keyword>
<comment type="pathway">
    <text evidence="1 8">Amino-acid biosynthesis; L-tryptophan biosynthesis; L-tryptophan from chorismate: step 5/5.</text>
</comment>
<evidence type="ECO:0000313" key="13">
    <source>
        <dbReference type="Proteomes" id="UP000262712"/>
    </source>
</evidence>
<keyword evidence="12" id="KW-1185">Reference proteome</keyword>
<dbReference type="InterPro" id="IPR013785">
    <property type="entry name" value="Aldolase_TIM"/>
</dbReference>
<feature type="active site" description="Proton acceptor" evidence="8">
    <location>
        <position position="34"/>
    </location>
</feature>
<gene>
    <name evidence="8 10" type="primary">trpA</name>
    <name evidence="10" type="ORF">AMOL_2143</name>
    <name evidence="11" type="ORF">CPU12_12885</name>
</gene>
<reference evidence="11 12" key="1">
    <citation type="submission" date="2017-09" db="EMBL/GenBank/DDBJ databases">
        <title>Arcobacter canalis sp. nov., a new species isolated from a water canal contaminated with urban sewage.</title>
        <authorList>
            <person name="Perez-Cataluna A."/>
            <person name="Salas-Masso N."/>
            <person name="Figueras M.J."/>
        </authorList>
    </citation>
    <scope>NUCLEOTIDE SEQUENCE [LARGE SCALE GENOMIC DNA]</scope>
    <source>
        <strain evidence="11 12">F98-3</strain>
    </source>
</reference>
<comment type="similarity">
    <text evidence="8 9">Belongs to the TrpA family.</text>
</comment>
<dbReference type="AlphaFoldDB" id="A0A2G1DEM2"/>
<dbReference type="Proteomes" id="UP000262712">
    <property type="component" value="Chromosome"/>
</dbReference>
<dbReference type="KEGG" id="amol:AMOL_2143"/>
<dbReference type="GO" id="GO:0005829">
    <property type="term" value="C:cytosol"/>
    <property type="evidence" value="ECO:0007669"/>
    <property type="project" value="TreeGrafter"/>
</dbReference>
<evidence type="ECO:0000256" key="4">
    <source>
        <dbReference type="ARBA" id="ARBA00022822"/>
    </source>
</evidence>
<evidence type="ECO:0000256" key="1">
    <source>
        <dbReference type="ARBA" id="ARBA00004733"/>
    </source>
</evidence>
<dbReference type="InterPro" id="IPR002028">
    <property type="entry name" value="Trp_synthase_suA"/>
</dbReference>
<accession>A0A2G1DEM2</accession>
<protein>
    <recommendedName>
        <fullName evidence="8">Tryptophan synthase alpha chain</fullName>
        <ecNumber evidence="8">4.2.1.20</ecNumber>
    </recommendedName>
</protein>
<evidence type="ECO:0000256" key="5">
    <source>
        <dbReference type="ARBA" id="ARBA00023141"/>
    </source>
</evidence>
<keyword evidence="5 8" id="KW-0057">Aromatic amino acid biosynthesis</keyword>
<dbReference type="InterPro" id="IPR018204">
    <property type="entry name" value="Trp_synthase_alpha_AS"/>
</dbReference>
<comment type="catalytic activity">
    <reaction evidence="7 8">
        <text>(1S,2R)-1-C-(indol-3-yl)glycerol 3-phosphate + L-serine = D-glyceraldehyde 3-phosphate + L-tryptophan + H2O</text>
        <dbReference type="Rhea" id="RHEA:10532"/>
        <dbReference type="ChEBI" id="CHEBI:15377"/>
        <dbReference type="ChEBI" id="CHEBI:33384"/>
        <dbReference type="ChEBI" id="CHEBI:57912"/>
        <dbReference type="ChEBI" id="CHEBI:58866"/>
        <dbReference type="ChEBI" id="CHEBI:59776"/>
        <dbReference type="EC" id="4.2.1.20"/>
    </reaction>
</comment>
<dbReference type="PROSITE" id="PS00167">
    <property type="entry name" value="TRP_SYNTHASE_ALPHA"/>
    <property type="match status" value="1"/>
</dbReference>
<evidence type="ECO:0000256" key="3">
    <source>
        <dbReference type="ARBA" id="ARBA00022605"/>
    </source>
</evidence>
<proteinExistence type="inferred from homology"/>
<dbReference type="RefSeq" id="WP_099343530.1">
    <property type="nucleotide sequence ID" value="NZ_CP032098.1"/>
</dbReference>
<dbReference type="InterPro" id="IPR011060">
    <property type="entry name" value="RibuloseP-bd_barrel"/>
</dbReference>
<organism evidence="11 12">
    <name type="scientific">Malaciobacter molluscorum LMG 25693</name>
    <dbReference type="NCBI Taxonomy" id="870501"/>
    <lineage>
        <taxon>Bacteria</taxon>
        <taxon>Pseudomonadati</taxon>
        <taxon>Campylobacterota</taxon>
        <taxon>Epsilonproteobacteria</taxon>
        <taxon>Campylobacterales</taxon>
        <taxon>Arcobacteraceae</taxon>
        <taxon>Malaciobacter</taxon>
    </lineage>
</organism>
<name>A0A2G1DEM2_9BACT</name>
<dbReference type="Proteomes" id="UP000221222">
    <property type="component" value="Unassembled WGS sequence"/>
</dbReference>
<dbReference type="EMBL" id="CP032098">
    <property type="protein sequence ID" value="AXX93096.1"/>
    <property type="molecule type" value="Genomic_DNA"/>
</dbReference>
<evidence type="ECO:0000313" key="10">
    <source>
        <dbReference type="EMBL" id="AXX93096.1"/>
    </source>
</evidence>
<evidence type="ECO:0000313" key="11">
    <source>
        <dbReference type="EMBL" id="PHO16937.1"/>
    </source>
</evidence>
<comment type="function">
    <text evidence="8">The alpha subunit is responsible for the aldol cleavage of indoleglycerol phosphate to indole and glyceraldehyde 3-phosphate.</text>
</comment>
<dbReference type="NCBIfam" id="TIGR00262">
    <property type="entry name" value="trpA"/>
    <property type="match status" value="1"/>
</dbReference>
<dbReference type="Pfam" id="PF00290">
    <property type="entry name" value="Trp_syntA"/>
    <property type="match status" value="1"/>
</dbReference>